<feature type="domain" description="Cell envelope-related transcriptional attenuator" evidence="2">
    <location>
        <begin position="86"/>
        <end position="227"/>
    </location>
</feature>
<name>A0A1F2WJB7_9ACTN</name>
<evidence type="ECO:0000256" key="1">
    <source>
        <dbReference type="ARBA" id="ARBA00006068"/>
    </source>
</evidence>
<dbReference type="InterPro" id="IPR050922">
    <property type="entry name" value="LytR/CpsA/Psr_CW_biosynth"/>
</dbReference>
<gene>
    <name evidence="3" type="ORF">A2Y75_07175</name>
</gene>
<protein>
    <recommendedName>
        <fullName evidence="2">Cell envelope-related transcriptional attenuator domain-containing protein</fullName>
    </recommendedName>
</protein>
<dbReference type="Gene3D" id="3.40.630.190">
    <property type="entry name" value="LCP protein"/>
    <property type="match status" value="1"/>
</dbReference>
<accession>A0A1F2WJB7</accession>
<evidence type="ECO:0000313" key="4">
    <source>
        <dbReference type="Proteomes" id="UP000177876"/>
    </source>
</evidence>
<sequence length="314" mass="33865">MFKKISPRIFVLTLCLMAAAVSALLFIDPWGWFNTAGAVGVSTDAFPGVEVPALYPSPQPLSDGSFNVLILGIDHGLGRPAEGNNRSDVIMVAHVDEKRYKACLLSIPRDSYVEIPGHGRAKINEAYSLGGATLALATVSQLTGMEIRNYVALDFDEFKKLVDLFGGFQITLDQPVLDPKVGAIPAGNVFLNGEQALILARSRNYPNADLSRVRQQQRILTQILYKGKELAAYPGAAWFLSTAKGSVETDFTLDELIRLCREFASFPVVDVQGGVAPGKVGTAGAASVILVDQQGLQRLVQSIQASSIVPDEFR</sequence>
<dbReference type="EMBL" id="MELK01000040">
    <property type="protein sequence ID" value="OFW56933.1"/>
    <property type="molecule type" value="Genomic_DNA"/>
</dbReference>
<dbReference type="Pfam" id="PF03816">
    <property type="entry name" value="LytR_cpsA_psr"/>
    <property type="match status" value="1"/>
</dbReference>
<dbReference type="AlphaFoldDB" id="A0A1F2WJB7"/>
<organism evidence="3 4">
    <name type="scientific">Candidatus Solincola sediminis</name>
    <dbReference type="NCBI Taxonomy" id="1797199"/>
    <lineage>
        <taxon>Bacteria</taxon>
        <taxon>Bacillati</taxon>
        <taxon>Actinomycetota</taxon>
        <taxon>Candidatus Geothermincolia</taxon>
        <taxon>Candidatus Geothermincolales</taxon>
        <taxon>Candidatus Geothermincolaceae</taxon>
        <taxon>Candidatus Solincola</taxon>
    </lineage>
</organism>
<dbReference type="PANTHER" id="PTHR33392:SF6">
    <property type="entry name" value="POLYISOPRENYL-TEICHOIC ACID--PEPTIDOGLYCAN TEICHOIC ACID TRANSFERASE TAGU"/>
    <property type="match status" value="1"/>
</dbReference>
<dbReference type="InterPro" id="IPR004474">
    <property type="entry name" value="LytR_CpsA_psr"/>
</dbReference>
<proteinExistence type="inferred from homology"/>
<dbReference type="STRING" id="1797197.A2Y75_07175"/>
<dbReference type="PANTHER" id="PTHR33392">
    <property type="entry name" value="POLYISOPRENYL-TEICHOIC ACID--PEPTIDOGLYCAN TEICHOIC ACID TRANSFERASE TAGU"/>
    <property type="match status" value="1"/>
</dbReference>
<evidence type="ECO:0000259" key="2">
    <source>
        <dbReference type="Pfam" id="PF03816"/>
    </source>
</evidence>
<dbReference type="Proteomes" id="UP000177876">
    <property type="component" value="Unassembled WGS sequence"/>
</dbReference>
<comment type="similarity">
    <text evidence="1">Belongs to the LytR/CpsA/Psr (LCP) family.</text>
</comment>
<comment type="caution">
    <text evidence="3">The sequence shown here is derived from an EMBL/GenBank/DDBJ whole genome shotgun (WGS) entry which is preliminary data.</text>
</comment>
<dbReference type="NCBIfam" id="TIGR00350">
    <property type="entry name" value="lytR_cpsA_psr"/>
    <property type="match status" value="1"/>
</dbReference>
<evidence type="ECO:0000313" key="3">
    <source>
        <dbReference type="EMBL" id="OFW56933.1"/>
    </source>
</evidence>
<reference evidence="3 4" key="1">
    <citation type="journal article" date="2016" name="Nat. Commun.">
        <title>Thousands of microbial genomes shed light on interconnected biogeochemical processes in an aquifer system.</title>
        <authorList>
            <person name="Anantharaman K."/>
            <person name="Brown C.T."/>
            <person name="Hug L.A."/>
            <person name="Sharon I."/>
            <person name="Castelle C.J."/>
            <person name="Probst A.J."/>
            <person name="Thomas B.C."/>
            <person name="Singh A."/>
            <person name="Wilkins M.J."/>
            <person name="Karaoz U."/>
            <person name="Brodie E.L."/>
            <person name="Williams K.H."/>
            <person name="Hubbard S.S."/>
            <person name="Banfield J.F."/>
        </authorList>
    </citation>
    <scope>NUCLEOTIDE SEQUENCE [LARGE SCALE GENOMIC DNA]</scope>
</reference>